<organism evidence="4 5">
    <name type="scientific">Chrysochromulina tobinii</name>
    <dbReference type="NCBI Taxonomy" id="1460289"/>
    <lineage>
        <taxon>Eukaryota</taxon>
        <taxon>Haptista</taxon>
        <taxon>Haptophyta</taxon>
        <taxon>Prymnesiophyceae</taxon>
        <taxon>Prymnesiales</taxon>
        <taxon>Chrysochromulinaceae</taxon>
        <taxon>Chrysochromulina</taxon>
    </lineage>
</organism>
<dbReference type="OrthoDB" id="260519at2759"/>
<dbReference type="AlphaFoldDB" id="A0A0M0JZH5"/>
<feature type="domain" description="Fatty acid desaturase" evidence="3">
    <location>
        <begin position="116"/>
        <end position="396"/>
    </location>
</feature>
<dbReference type="GO" id="GO:0006629">
    <property type="term" value="P:lipid metabolic process"/>
    <property type="evidence" value="ECO:0007669"/>
    <property type="project" value="InterPro"/>
</dbReference>
<name>A0A0M0JZH5_9EUKA</name>
<keyword evidence="2" id="KW-0472">Membrane</keyword>
<proteinExistence type="predicted"/>
<keyword evidence="2" id="KW-1133">Transmembrane helix</keyword>
<feature type="transmembrane region" description="Helical" evidence="2">
    <location>
        <begin position="283"/>
        <end position="300"/>
    </location>
</feature>
<keyword evidence="2" id="KW-0812">Transmembrane</keyword>
<protein>
    <submittedName>
        <fullName evidence="4">Linoleoyl-CoA desaturase</fullName>
    </submittedName>
</protein>
<evidence type="ECO:0000256" key="1">
    <source>
        <dbReference type="SAM" id="MobiDB-lite"/>
    </source>
</evidence>
<reference evidence="5" key="1">
    <citation type="journal article" date="2015" name="PLoS Genet.">
        <title>Genome Sequence and Transcriptome Analyses of Chrysochromulina tobin: Metabolic Tools for Enhanced Algal Fitness in the Prominent Order Prymnesiales (Haptophyceae).</title>
        <authorList>
            <person name="Hovde B.T."/>
            <person name="Deodato C.R."/>
            <person name="Hunsperger H.M."/>
            <person name="Ryken S.A."/>
            <person name="Yost W."/>
            <person name="Jha R.K."/>
            <person name="Patterson J."/>
            <person name="Monnat R.J. Jr."/>
            <person name="Barlow S.B."/>
            <person name="Starkenburg S.R."/>
            <person name="Cattolico R.A."/>
        </authorList>
    </citation>
    <scope>NUCLEOTIDE SEQUENCE</scope>
    <source>
        <strain evidence="5">CCMP291</strain>
    </source>
</reference>
<dbReference type="GO" id="GO:0016717">
    <property type="term" value="F:oxidoreductase activity, acting on paired donors, with oxidation of a pair of donors resulting in the reduction of molecular oxygen to two molecules of water"/>
    <property type="evidence" value="ECO:0007669"/>
    <property type="project" value="TreeGrafter"/>
</dbReference>
<dbReference type="InterPro" id="IPR012171">
    <property type="entry name" value="Fatty_acid_desaturase"/>
</dbReference>
<keyword evidence="5" id="KW-1185">Reference proteome</keyword>
<dbReference type="PANTHER" id="PTHR19353:SF15">
    <property type="entry name" value="CYTOCHROME B5 HEME-BINDING DOMAIN-CONTAINING PROTEIN"/>
    <property type="match status" value="1"/>
</dbReference>
<evidence type="ECO:0000313" key="5">
    <source>
        <dbReference type="Proteomes" id="UP000037460"/>
    </source>
</evidence>
<dbReference type="InterPro" id="IPR005804">
    <property type="entry name" value="FA_desaturase_dom"/>
</dbReference>
<feature type="region of interest" description="Disordered" evidence="1">
    <location>
        <begin position="1"/>
        <end position="32"/>
    </location>
</feature>
<dbReference type="Proteomes" id="UP000037460">
    <property type="component" value="Unassembled WGS sequence"/>
</dbReference>
<dbReference type="GO" id="GO:0016020">
    <property type="term" value="C:membrane"/>
    <property type="evidence" value="ECO:0007669"/>
    <property type="project" value="TreeGrafter"/>
</dbReference>
<evidence type="ECO:0000256" key="2">
    <source>
        <dbReference type="SAM" id="Phobius"/>
    </source>
</evidence>
<feature type="transmembrane region" description="Helical" evidence="2">
    <location>
        <begin position="258"/>
        <end position="277"/>
    </location>
</feature>
<dbReference type="EMBL" id="JWZX01001887">
    <property type="protein sequence ID" value="KOO31950.1"/>
    <property type="molecule type" value="Genomic_DNA"/>
</dbReference>
<comment type="caution">
    <text evidence="4">The sequence shown here is derived from an EMBL/GenBank/DDBJ whole genome shotgun (WGS) entry which is preliminary data.</text>
</comment>
<evidence type="ECO:0000313" key="4">
    <source>
        <dbReference type="EMBL" id="KOO31950.1"/>
    </source>
</evidence>
<gene>
    <name evidence="4" type="ORF">Ctob_014006</name>
</gene>
<dbReference type="PANTHER" id="PTHR19353">
    <property type="entry name" value="FATTY ACID DESATURASE 2"/>
    <property type="match status" value="1"/>
</dbReference>
<accession>A0A0M0JZH5</accession>
<evidence type="ECO:0000259" key="3">
    <source>
        <dbReference type="Pfam" id="PF00487"/>
    </source>
</evidence>
<dbReference type="Pfam" id="PF00487">
    <property type="entry name" value="FA_desaturase"/>
    <property type="match status" value="1"/>
</dbReference>
<sequence length="418" mass="46173">MKNSNKVSAALQRLPQLDAGSLRQPSKPVPFPTQQVEEGALQGPYVLAGLDGKPAPETPPLPPIDSPLRRELAAMLRREFPTPASSKASPAHWARTLVALAGTLGCWAGWAHGSGLACLLLPFVHWVLIAHTVHEATHGNLHTDPRVNFWAQFTSHPICFNVFVWIPQHLLSHHQYTNDYEHDVDCHHFAPAMLSDVQPRMASPESSFNQGWTFVWKGCLTTLGTSILQPLRTLREKPTPNYDVNVTPVPAAVSKSTLWLSVLPSLLVLLYPLLVWVPQAPLLGLWLLVWPWVGMSLIFTTMTQVSHVQQACQPSQQLSPCWTSRQIHASLDYSLGVRRDGTQTPKAEQQLVTALAAGLNAQSLHHAMPSLSCAHFPRIYAEYAAICERHGVKIRHSDHVGTAVASMLGYVFENNKPL</sequence>